<dbReference type="PROSITE" id="PS50112">
    <property type="entry name" value="PAS"/>
    <property type="match status" value="1"/>
</dbReference>
<feature type="transmembrane region" description="Helical" evidence="6">
    <location>
        <begin position="192"/>
        <end position="215"/>
    </location>
</feature>
<feature type="transmembrane region" description="Helical" evidence="6">
    <location>
        <begin position="227"/>
        <end position="245"/>
    </location>
</feature>
<evidence type="ECO:0000256" key="4">
    <source>
        <dbReference type="ARBA" id="ARBA00022679"/>
    </source>
</evidence>
<evidence type="ECO:0000256" key="6">
    <source>
        <dbReference type="SAM" id="Phobius"/>
    </source>
</evidence>
<feature type="transmembrane region" description="Helical" evidence="6">
    <location>
        <begin position="57"/>
        <end position="76"/>
    </location>
</feature>
<dbReference type="Gene3D" id="1.10.287.130">
    <property type="match status" value="1"/>
</dbReference>
<dbReference type="InterPro" id="IPR003594">
    <property type="entry name" value="HATPase_dom"/>
</dbReference>
<dbReference type="CDD" id="cd00130">
    <property type="entry name" value="PAS"/>
    <property type="match status" value="1"/>
</dbReference>
<dbReference type="FunFam" id="3.30.565.10:FF:000006">
    <property type="entry name" value="Sensor histidine kinase WalK"/>
    <property type="match status" value="1"/>
</dbReference>
<dbReference type="SMART" id="SM00388">
    <property type="entry name" value="HisKA"/>
    <property type="match status" value="1"/>
</dbReference>
<feature type="transmembrane region" description="Helical" evidence="6">
    <location>
        <begin position="16"/>
        <end position="37"/>
    </location>
</feature>
<dbReference type="SUPFAM" id="SSF47384">
    <property type="entry name" value="Homodimeric domain of signal transducing histidine kinase"/>
    <property type="match status" value="1"/>
</dbReference>
<dbReference type="AlphaFoldDB" id="A0A1I0QWA9"/>
<feature type="transmembrane region" description="Helical" evidence="6">
    <location>
        <begin position="124"/>
        <end position="143"/>
    </location>
</feature>
<dbReference type="InterPro" id="IPR004358">
    <property type="entry name" value="Sig_transdc_His_kin-like_C"/>
</dbReference>
<feature type="domain" description="PAS" evidence="8">
    <location>
        <begin position="301"/>
        <end position="345"/>
    </location>
</feature>
<feature type="transmembrane region" description="Helical" evidence="6">
    <location>
        <begin position="155"/>
        <end position="172"/>
    </location>
</feature>
<dbReference type="PANTHER" id="PTHR43304">
    <property type="entry name" value="PHYTOCHROME-LIKE PROTEIN CPH1"/>
    <property type="match status" value="1"/>
</dbReference>
<evidence type="ECO:0000259" key="7">
    <source>
        <dbReference type="PROSITE" id="PS50109"/>
    </source>
</evidence>
<dbReference type="SMART" id="SM00387">
    <property type="entry name" value="HATPase_c"/>
    <property type="match status" value="1"/>
</dbReference>
<dbReference type="PRINTS" id="PR00344">
    <property type="entry name" value="BCTRLSENSOR"/>
</dbReference>
<dbReference type="PANTHER" id="PTHR43304:SF1">
    <property type="entry name" value="PAC DOMAIN-CONTAINING PROTEIN"/>
    <property type="match status" value="1"/>
</dbReference>
<evidence type="ECO:0000256" key="5">
    <source>
        <dbReference type="ARBA" id="ARBA00022777"/>
    </source>
</evidence>
<dbReference type="GeneID" id="99987473"/>
<dbReference type="Pfam" id="PF00512">
    <property type="entry name" value="HisKA"/>
    <property type="match status" value="1"/>
</dbReference>
<dbReference type="Gene3D" id="3.30.450.20">
    <property type="entry name" value="PAS domain"/>
    <property type="match status" value="1"/>
</dbReference>
<dbReference type="Pfam" id="PF02518">
    <property type="entry name" value="HATPase_c"/>
    <property type="match status" value="1"/>
</dbReference>
<dbReference type="NCBIfam" id="TIGR00229">
    <property type="entry name" value="sensory_box"/>
    <property type="match status" value="1"/>
</dbReference>
<comment type="catalytic activity">
    <reaction evidence="1">
        <text>ATP + protein L-histidine = ADP + protein N-phospho-L-histidine.</text>
        <dbReference type="EC" id="2.7.13.3"/>
    </reaction>
</comment>
<dbReference type="SUPFAM" id="SSF55874">
    <property type="entry name" value="ATPase domain of HSP90 chaperone/DNA topoisomerase II/histidine kinase"/>
    <property type="match status" value="1"/>
</dbReference>
<evidence type="ECO:0000313" key="10">
    <source>
        <dbReference type="Proteomes" id="UP000199437"/>
    </source>
</evidence>
<dbReference type="SUPFAM" id="SSF55785">
    <property type="entry name" value="PYP-like sensor domain (PAS domain)"/>
    <property type="match status" value="1"/>
</dbReference>
<accession>A0A1I0QWA9</accession>
<evidence type="ECO:0000256" key="2">
    <source>
        <dbReference type="ARBA" id="ARBA00012438"/>
    </source>
</evidence>
<dbReference type="InterPro" id="IPR035965">
    <property type="entry name" value="PAS-like_dom_sf"/>
</dbReference>
<keyword evidence="5" id="KW-0418">Kinase</keyword>
<feature type="transmembrane region" description="Helical" evidence="6">
    <location>
        <begin position="83"/>
        <end position="104"/>
    </location>
</feature>
<dbReference type="InterPro" id="IPR036097">
    <property type="entry name" value="HisK_dim/P_sf"/>
</dbReference>
<evidence type="ECO:0000259" key="8">
    <source>
        <dbReference type="PROSITE" id="PS50112"/>
    </source>
</evidence>
<dbReference type="InterPro" id="IPR052162">
    <property type="entry name" value="Sensor_kinase/Photoreceptor"/>
</dbReference>
<sequence length="657" mass="73722">MTETTSEERVNQLQRFLVYSSIFTILVATTVLFGWIIGYEPILSLIPGAATMKANTASGFILLGITGLFFNGTSNISKIAVKVAASLVALIALSTLSEYLFGISLNLDTLIVEDSYSTITRNRMSPATALCFGLGSIGTLIYYKNNARIRLAQYMWLLVTLAAFISIVTYILNIPATQKTELFSSMAIHTSILFLVMSLALFFQTSSLGLAALIMGPLPGSKITRQLLPFTILLPVFLSYLFFYLSVNSTINIPSSFWVIINTISLILLSIVYICIMAVGLNKSAKTQQKLQNTLRSSNRTLRAFKKAIDKTSLVTELDANGEILTVNNNFSKLTGFKKQEIKGKKYNSLLLNDRITGAILKSLKSYGLWEGEIQRKGKKGKHWVYSTIIEHEESNGNSKYLMVEQDISERKETEKLKDVQFITKLQQKNQELEQFLYIASHDLQEPLRSIRSMLQILKMELGDKLTEDTTEFMDLMEGSADRMSDLVKGLMDYARLGNKKELANIDLNQLMIEVKADLKSLTDNNQATVNVANLPTLDVHPVETRLLFQNLLSNAIKFKKPDTAPIIDISATEQEGFWQFKVQDNGIGIKKEHQKKIFIIFQRLNKRDEYEGTGIGLAHCMKIVSLHGGELWVESEPGEGSTFYFTLPKKQFNVTK</sequence>
<protein>
    <recommendedName>
        <fullName evidence="2">histidine kinase</fullName>
        <ecNumber evidence="2">2.7.13.3</ecNumber>
    </recommendedName>
</protein>
<dbReference type="STRING" id="1267423.SAMN05216290_2783"/>
<keyword evidence="6" id="KW-0472">Membrane</keyword>
<feature type="domain" description="Histidine kinase" evidence="7">
    <location>
        <begin position="439"/>
        <end position="652"/>
    </location>
</feature>
<organism evidence="9 10">
    <name type="scientific">Roseivirga pacifica</name>
    <dbReference type="NCBI Taxonomy" id="1267423"/>
    <lineage>
        <taxon>Bacteria</taxon>
        <taxon>Pseudomonadati</taxon>
        <taxon>Bacteroidota</taxon>
        <taxon>Cytophagia</taxon>
        <taxon>Cytophagales</taxon>
        <taxon>Roseivirgaceae</taxon>
        <taxon>Roseivirga</taxon>
    </lineage>
</organism>
<dbReference type="Pfam" id="PF13426">
    <property type="entry name" value="PAS_9"/>
    <property type="match status" value="1"/>
</dbReference>
<keyword evidence="3" id="KW-0597">Phosphoprotein</keyword>
<evidence type="ECO:0000313" key="9">
    <source>
        <dbReference type="EMBL" id="SEW31778.1"/>
    </source>
</evidence>
<proteinExistence type="predicted"/>
<dbReference type="EC" id="2.7.13.3" evidence="2"/>
<keyword evidence="6" id="KW-0812">Transmembrane</keyword>
<evidence type="ECO:0000256" key="3">
    <source>
        <dbReference type="ARBA" id="ARBA00022553"/>
    </source>
</evidence>
<feature type="transmembrane region" description="Helical" evidence="6">
    <location>
        <begin position="257"/>
        <end position="281"/>
    </location>
</feature>
<dbReference type="Proteomes" id="UP000199437">
    <property type="component" value="Unassembled WGS sequence"/>
</dbReference>
<dbReference type="EMBL" id="FOIR01000002">
    <property type="protein sequence ID" value="SEW31778.1"/>
    <property type="molecule type" value="Genomic_DNA"/>
</dbReference>
<keyword evidence="4" id="KW-0808">Transferase</keyword>
<dbReference type="Gene3D" id="3.30.565.10">
    <property type="entry name" value="Histidine kinase-like ATPase, C-terminal domain"/>
    <property type="match status" value="1"/>
</dbReference>
<dbReference type="InterPro" id="IPR005467">
    <property type="entry name" value="His_kinase_dom"/>
</dbReference>
<dbReference type="InterPro" id="IPR000014">
    <property type="entry name" value="PAS"/>
</dbReference>
<dbReference type="InterPro" id="IPR036890">
    <property type="entry name" value="HATPase_C_sf"/>
</dbReference>
<dbReference type="InterPro" id="IPR003661">
    <property type="entry name" value="HisK_dim/P_dom"/>
</dbReference>
<dbReference type="CDD" id="cd00082">
    <property type="entry name" value="HisKA"/>
    <property type="match status" value="1"/>
</dbReference>
<dbReference type="PROSITE" id="PS50109">
    <property type="entry name" value="HIS_KIN"/>
    <property type="match status" value="1"/>
</dbReference>
<name>A0A1I0QWA9_9BACT</name>
<dbReference type="GO" id="GO:0000155">
    <property type="term" value="F:phosphorelay sensor kinase activity"/>
    <property type="evidence" value="ECO:0007669"/>
    <property type="project" value="InterPro"/>
</dbReference>
<gene>
    <name evidence="9" type="ORF">SAMN05216290_2783</name>
</gene>
<keyword evidence="10" id="KW-1185">Reference proteome</keyword>
<dbReference type="OrthoDB" id="9766459at2"/>
<keyword evidence="6" id="KW-1133">Transmembrane helix</keyword>
<evidence type="ECO:0000256" key="1">
    <source>
        <dbReference type="ARBA" id="ARBA00000085"/>
    </source>
</evidence>
<dbReference type="RefSeq" id="WP_090259170.1">
    <property type="nucleotide sequence ID" value="NZ_FOIR01000002.1"/>
</dbReference>
<reference evidence="10" key="1">
    <citation type="submission" date="2016-10" db="EMBL/GenBank/DDBJ databases">
        <authorList>
            <person name="Varghese N."/>
            <person name="Submissions S."/>
        </authorList>
    </citation>
    <scope>NUCLEOTIDE SEQUENCE [LARGE SCALE GENOMIC DNA]</scope>
    <source>
        <strain evidence="10">CGMCC 1.12402</strain>
    </source>
</reference>